<dbReference type="Pfam" id="PF00126">
    <property type="entry name" value="HTH_1"/>
    <property type="match status" value="1"/>
</dbReference>
<feature type="domain" description="HTH lysR-type" evidence="1">
    <location>
        <begin position="38"/>
        <end position="94"/>
    </location>
</feature>
<comment type="caution">
    <text evidence="2">The sequence shown here is derived from an EMBL/GenBank/DDBJ whole genome shotgun (WGS) entry which is preliminary data.</text>
</comment>
<dbReference type="EMBL" id="WAIE01000001">
    <property type="protein sequence ID" value="KAB1443622.1"/>
    <property type="molecule type" value="Genomic_DNA"/>
</dbReference>
<dbReference type="Gene3D" id="1.10.10.10">
    <property type="entry name" value="Winged helix-like DNA-binding domain superfamily/Winged helix DNA-binding domain"/>
    <property type="match status" value="1"/>
</dbReference>
<dbReference type="GO" id="GO:0003700">
    <property type="term" value="F:DNA-binding transcription factor activity"/>
    <property type="evidence" value="ECO:0007669"/>
    <property type="project" value="InterPro"/>
</dbReference>
<reference evidence="2 3" key="1">
    <citation type="journal article" date="2017" name="Int. J. Syst. Evol. Microbiol.">
        <title>Desulfovibrio senegalensis sp. nov., a mesophilic sulfate reducer isolated from marine sediment.</title>
        <authorList>
            <person name="Thioye A."/>
            <person name="Gam Z.B.A."/>
            <person name="Mbengue M."/>
            <person name="Cayol J.L."/>
            <person name="Joseph-Bartoli M."/>
            <person name="Toure-Kane C."/>
            <person name="Labat M."/>
        </authorList>
    </citation>
    <scope>NUCLEOTIDE SEQUENCE [LARGE SCALE GENOMIC DNA]</scope>
    <source>
        <strain evidence="2 3">DSM 101509</strain>
    </source>
</reference>
<dbReference type="InterPro" id="IPR051815">
    <property type="entry name" value="Molybdate_resp_trans_reg"/>
</dbReference>
<dbReference type="AlphaFoldDB" id="A0A6N6N617"/>
<dbReference type="PANTHER" id="PTHR30432">
    <property type="entry name" value="TRANSCRIPTIONAL REGULATOR MODE"/>
    <property type="match status" value="1"/>
</dbReference>
<organism evidence="2 3">
    <name type="scientific">Pseudodesulfovibrio senegalensis</name>
    <dbReference type="NCBI Taxonomy" id="1721087"/>
    <lineage>
        <taxon>Bacteria</taxon>
        <taxon>Pseudomonadati</taxon>
        <taxon>Thermodesulfobacteriota</taxon>
        <taxon>Desulfovibrionia</taxon>
        <taxon>Desulfovibrionales</taxon>
        <taxon>Desulfovibrionaceae</taxon>
    </lineage>
</organism>
<evidence type="ECO:0000259" key="1">
    <source>
        <dbReference type="Pfam" id="PF00126"/>
    </source>
</evidence>
<keyword evidence="3" id="KW-1185">Reference proteome</keyword>
<name>A0A6N6N617_9BACT</name>
<evidence type="ECO:0000313" key="2">
    <source>
        <dbReference type="EMBL" id="KAB1443622.1"/>
    </source>
</evidence>
<dbReference type="PANTHER" id="PTHR30432:SF1">
    <property type="entry name" value="DNA-BINDING TRANSCRIPTIONAL DUAL REGULATOR MODE"/>
    <property type="match status" value="1"/>
</dbReference>
<dbReference type="InterPro" id="IPR000847">
    <property type="entry name" value="LysR_HTH_N"/>
</dbReference>
<dbReference type="Proteomes" id="UP000438699">
    <property type="component" value="Unassembled WGS sequence"/>
</dbReference>
<proteinExistence type="predicted"/>
<dbReference type="InterPro" id="IPR036388">
    <property type="entry name" value="WH-like_DNA-bd_sf"/>
</dbReference>
<dbReference type="RefSeq" id="WP_151149995.1">
    <property type="nucleotide sequence ID" value="NZ_WAIE01000001.1"/>
</dbReference>
<evidence type="ECO:0000313" key="3">
    <source>
        <dbReference type="Proteomes" id="UP000438699"/>
    </source>
</evidence>
<dbReference type="InterPro" id="IPR036390">
    <property type="entry name" value="WH_DNA-bd_sf"/>
</dbReference>
<accession>A0A6N6N617</accession>
<dbReference type="SUPFAM" id="SSF46785">
    <property type="entry name" value="Winged helix' DNA-binding domain"/>
    <property type="match status" value="1"/>
</dbReference>
<gene>
    <name evidence="2" type="ORF">F8A88_05120</name>
</gene>
<sequence>MKKTLCNSVPHDKAALRLRVWIERENNLYIGIGSTLLLQKLDKLGSLKRASEELGMSYRRAWGKLKKIEQRMGFPLVEKRKGEGQRFTLTTQGREIMDKFLYFYLDIEQYALERARDILNMDVVKCSEFYVDDME</sequence>
<protein>
    <submittedName>
        <fullName evidence="2">LysR family transcriptional regulator</fullName>
    </submittedName>
</protein>
<dbReference type="OrthoDB" id="9800709at2"/>